<feature type="domain" description="Dienelactone hydrolase" evidence="2">
    <location>
        <begin position="76"/>
        <end position="279"/>
    </location>
</feature>
<feature type="chain" id="PRO_5009915027" evidence="1">
    <location>
        <begin position="20"/>
        <end position="281"/>
    </location>
</feature>
<evidence type="ECO:0000313" key="3">
    <source>
        <dbReference type="EMBL" id="SHI01162.1"/>
    </source>
</evidence>
<gene>
    <name evidence="3" type="ORF">SAMN04488109_6758</name>
</gene>
<dbReference type="SUPFAM" id="SSF53474">
    <property type="entry name" value="alpha/beta-Hydrolases"/>
    <property type="match status" value="1"/>
</dbReference>
<protein>
    <submittedName>
        <fullName evidence="3">Carboxymethylenebutenolidase</fullName>
    </submittedName>
</protein>
<organism evidence="3 4">
    <name type="scientific">Chryseolinea serpens</name>
    <dbReference type="NCBI Taxonomy" id="947013"/>
    <lineage>
        <taxon>Bacteria</taxon>
        <taxon>Pseudomonadati</taxon>
        <taxon>Bacteroidota</taxon>
        <taxon>Cytophagia</taxon>
        <taxon>Cytophagales</taxon>
        <taxon>Fulvivirgaceae</taxon>
        <taxon>Chryseolinea</taxon>
    </lineage>
</organism>
<feature type="signal peptide" evidence="1">
    <location>
        <begin position="1"/>
        <end position="19"/>
    </location>
</feature>
<dbReference type="STRING" id="947013.SAMN04488109_6758"/>
<dbReference type="GO" id="GO:0016787">
    <property type="term" value="F:hydrolase activity"/>
    <property type="evidence" value="ECO:0007669"/>
    <property type="project" value="InterPro"/>
</dbReference>
<dbReference type="PANTHER" id="PTHR46623:SF6">
    <property type="entry name" value="ALPHA_BETA-HYDROLASES SUPERFAMILY PROTEIN"/>
    <property type="match status" value="1"/>
</dbReference>
<keyword evidence="4" id="KW-1185">Reference proteome</keyword>
<dbReference type="InterPro" id="IPR051049">
    <property type="entry name" value="Dienelactone_hydrolase-like"/>
</dbReference>
<keyword evidence="1" id="KW-0732">Signal</keyword>
<accession>A0A1M5XNC7</accession>
<dbReference type="Pfam" id="PF01738">
    <property type="entry name" value="DLH"/>
    <property type="match status" value="1"/>
</dbReference>
<name>A0A1M5XNC7_9BACT</name>
<evidence type="ECO:0000313" key="4">
    <source>
        <dbReference type="Proteomes" id="UP000184212"/>
    </source>
</evidence>
<dbReference type="InterPro" id="IPR002925">
    <property type="entry name" value="Dienelactn_hydro"/>
</dbReference>
<proteinExistence type="predicted"/>
<dbReference type="PANTHER" id="PTHR46623">
    <property type="entry name" value="CARBOXYMETHYLENEBUTENOLIDASE-RELATED"/>
    <property type="match status" value="1"/>
</dbReference>
<dbReference type="Proteomes" id="UP000184212">
    <property type="component" value="Unassembled WGS sequence"/>
</dbReference>
<evidence type="ECO:0000256" key="1">
    <source>
        <dbReference type="SAM" id="SignalP"/>
    </source>
</evidence>
<sequence length="281" mass="30931">MKRIALQLFALLLAVTAFGQDGITVCHTSSTEKFAVFASNKKFNSEHATPLPYVHVSQEGGKMITYKTADGQQANAYLIMSKTKTNNWIFVFQEWWGLNDWIKKEADELFKDLGNVNVIALDMYDGKVTADRAAAGQLMQQFKQERGDAIVKGAIAYVGPQAKIGTIGWCFGGGQSLLATLNAGKQAAGCVIYYGMPVDDVEKLKTLNTDVLGIFASKEKYITPEVVSKFEANMKAAGKKLEVKNYDADHAFANPSNPIYDKAATEDAYKRTLAFFKAHLK</sequence>
<reference evidence="3 4" key="1">
    <citation type="submission" date="2016-11" db="EMBL/GenBank/DDBJ databases">
        <authorList>
            <person name="Jaros S."/>
            <person name="Januszkiewicz K."/>
            <person name="Wedrychowicz H."/>
        </authorList>
    </citation>
    <scope>NUCLEOTIDE SEQUENCE [LARGE SCALE GENOMIC DNA]</scope>
    <source>
        <strain evidence="3 4">DSM 24574</strain>
    </source>
</reference>
<evidence type="ECO:0000259" key="2">
    <source>
        <dbReference type="Pfam" id="PF01738"/>
    </source>
</evidence>
<dbReference type="InterPro" id="IPR029058">
    <property type="entry name" value="AB_hydrolase_fold"/>
</dbReference>
<dbReference type="AlphaFoldDB" id="A0A1M5XNC7"/>
<dbReference type="EMBL" id="FQWQ01000006">
    <property type="protein sequence ID" value="SHI01162.1"/>
    <property type="molecule type" value="Genomic_DNA"/>
</dbReference>
<dbReference type="RefSeq" id="WP_073143326.1">
    <property type="nucleotide sequence ID" value="NZ_FQWQ01000006.1"/>
</dbReference>
<dbReference type="Gene3D" id="3.40.50.1820">
    <property type="entry name" value="alpha/beta hydrolase"/>
    <property type="match status" value="1"/>
</dbReference>
<dbReference type="OrthoDB" id="9787933at2"/>